<keyword evidence="4 6" id="KW-1133">Transmembrane helix</keyword>
<keyword evidence="3 6" id="KW-0812">Transmembrane</keyword>
<reference evidence="8 9" key="1">
    <citation type="submission" date="2021-02" db="EMBL/GenBank/DDBJ databases">
        <title>Nitrogen-fixing ability and nitrogen fixation related genes of thermophilic fermentative bacteria in the genus Caldicellulosiruptor.</title>
        <authorList>
            <person name="Chen Y."/>
            <person name="Nishihara A."/>
            <person name="Haruta S."/>
        </authorList>
    </citation>
    <scope>NUCLEOTIDE SEQUENCE [LARGE SCALE GENOMIC DNA]</scope>
    <source>
        <strain evidence="8 9">YA01</strain>
    </source>
</reference>
<feature type="transmembrane region" description="Helical" evidence="6">
    <location>
        <begin position="6"/>
        <end position="27"/>
    </location>
</feature>
<dbReference type="Proteomes" id="UP000663623">
    <property type="component" value="Chromosome"/>
</dbReference>
<evidence type="ECO:0000256" key="6">
    <source>
        <dbReference type="RuleBase" id="RU366058"/>
    </source>
</evidence>
<evidence type="ECO:0000256" key="5">
    <source>
        <dbReference type="ARBA" id="ARBA00023136"/>
    </source>
</evidence>
<keyword evidence="2 6" id="KW-1003">Cell membrane</keyword>
<evidence type="ECO:0000256" key="3">
    <source>
        <dbReference type="ARBA" id="ARBA00022692"/>
    </source>
</evidence>
<protein>
    <recommendedName>
        <fullName evidence="6">TVP38/TMEM64 family membrane protein</fullName>
    </recommendedName>
</protein>
<evidence type="ECO:0000256" key="2">
    <source>
        <dbReference type="ARBA" id="ARBA00022475"/>
    </source>
</evidence>
<dbReference type="InterPro" id="IPR015414">
    <property type="entry name" value="TMEM64"/>
</dbReference>
<comment type="subcellular location">
    <subcellularLocation>
        <location evidence="1 6">Cell membrane</location>
        <topology evidence="1 6">Multi-pass membrane protein</topology>
    </subcellularLocation>
</comment>
<dbReference type="PANTHER" id="PTHR12677">
    <property type="entry name" value="GOLGI APPARATUS MEMBRANE PROTEIN TVP38-RELATED"/>
    <property type="match status" value="1"/>
</dbReference>
<dbReference type="Pfam" id="PF09335">
    <property type="entry name" value="VTT_dom"/>
    <property type="match status" value="1"/>
</dbReference>
<accession>A0ABM7NNL1</accession>
<gene>
    <name evidence="8" type="ORF">CaldiYA01_16000</name>
</gene>
<organism evidence="8 9">
    <name type="scientific">Caldicellulosiruptor diazotrophicus</name>
    <dbReference type="NCBI Taxonomy" id="2806205"/>
    <lineage>
        <taxon>Bacteria</taxon>
        <taxon>Bacillati</taxon>
        <taxon>Bacillota</taxon>
        <taxon>Bacillota incertae sedis</taxon>
        <taxon>Caldicellulosiruptorales</taxon>
        <taxon>Caldicellulosiruptoraceae</taxon>
        <taxon>Caldicellulosiruptor</taxon>
    </lineage>
</organism>
<evidence type="ECO:0000313" key="9">
    <source>
        <dbReference type="Proteomes" id="UP000663623"/>
    </source>
</evidence>
<feature type="transmembrane region" description="Helical" evidence="6">
    <location>
        <begin position="83"/>
        <end position="107"/>
    </location>
</feature>
<evidence type="ECO:0000256" key="4">
    <source>
        <dbReference type="ARBA" id="ARBA00022989"/>
    </source>
</evidence>
<keyword evidence="9" id="KW-1185">Reference proteome</keyword>
<feature type="transmembrane region" description="Helical" evidence="6">
    <location>
        <begin position="196"/>
        <end position="216"/>
    </location>
</feature>
<proteinExistence type="inferred from homology"/>
<comment type="similarity">
    <text evidence="6">Belongs to the TVP38/TMEM64 family.</text>
</comment>
<name>A0ABM7NNL1_9FIRM</name>
<evidence type="ECO:0000313" key="8">
    <source>
        <dbReference type="EMBL" id="BCS81640.1"/>
    </source>
</evidence>
<feature type="transmembrane region" description="Helical" evidence="6">
    <location>
        <begin position="48"/>
        <end position="71"/>
    </location>
</feature>
<sequence length="236" mass="26391">MKRKNLSIVLNIVAIAGFILLATAVAIKYRHFFADIVSKPKEFKNWILSFEHLGILIFIFIQILQVIISVIPGEAVQISGGYLYGTLFGTVYSLIGIMIGSVCVFYITRFLGYSLVRKIVSEEKLRKFYSLINSPKGEIAIFLLFLIPGFPKDILTYIVGLSPIKPLRFFAIVAIARLPGIFFSSYIGSSLEEKNYTMAIVVSAAATILFVLGVVYRDNIIKTIHNWVHKKGSSNL</sequence>
<dbReference type="PANTHER" id="PTHR12677:SF59">
    <property type="entry name" value="GOLGI APPARATUS MEMBRANE PROTEIN TVP38-RELATED"/>
    <property type="match status" value="1"/>
</dbReference>
<dbReference type="RefSeq" id="WP_207178531.1">
    <property type="nucleotide sequence ID" value="NZ_AP024480.1"/>
</dbReference>
<feature type="transmembrane region" description="Helical" evidence="6">
    <location>
        <begin position="167"/>
        <end position="189"/>
    </location>
</feature>
<keyword evidence="5 6" id="KW-0472">Membrane</keyword>
<evidence type="ECO:0000256" key="1">
    <source>
        <dbReference type="ARBA" id="ARBA00004651"/>
    </source>
</evidence>
<evidence type="ECO:0000259" key="7">
    <source>
        <dbReference type="Pfam" id="PF09335"/>
    </source>
</evidence>
<feature type="domain" description="VTT" evidence="7">
    <location>
        <begin position="71"/>
        <end position="189"/>
    </location>
</feature>
<dbReference type="EMBL" id="AP024480">
    <property type="protein sequence ID" value="BCS81640.1"/>
    <property type="molecule type" value="Genomic_DNA"/>
</dbReference>
<dbReference type="InterPro" id="IPR032816">
    <property type="entry name" value="VTT_dom"/>
</dbReference>